<dbReference type="EMBL" id="WPHU01000018">
    <property type="protein sequence ID" value="MVA59360.1"/>
    <property type="molecule type" value="Genomic_DNA"/>
</dbReference>
<feature type="domain" description="Carrier" evidence="1">
    <location>
        <begin position="1"/>
        <end position="77"/>
    </location>
</feature>
<gene>
    <name evidence="3" type="ORF">GOZ88_25050</name>
    <name evidence="2" type="ORF">IEI95_008940</name>
</gene>
<evidence type="ECO:0000313" key="3">
    <source>
        <dbReference type="EMBL" id="MVA59360.1"/>
    </source>
</evidence>
<dbReference type="EMBL" id="JACXXJ020000004">
    <property type="protein sequence ID" value="MBF2714352.1"/>
    <property type="molecule type" value="Genomic_DNA"/>
</dbReference>
<sequence length="85" mass="9758">MTQSFSLDFMRRDIATIIHLDPDEIGDEDNLMDLGLDSMRAMNLVVLWQKRGVPLDFSEMALRPTLAGWWQLAARHLDTVLEARS</sequence>
<comment type="caution">
    <text evidence="3">The sequence shown here is derived from an EMBL/GenBank/DDBJ whole genome shotgun (WGS) entry which is preliminary data.</text>
</comment>
<evidence type="ECO:0000259" key="1">
    <source>
        <dbReference type="PROSITE" id="PS50075"/>
    </source>
</evidence>
<name>A0A6I4G8J7_AGRVI</name>
<dbReference type="Proteomes" id="UP000440716">
    <property type="component" value="Unassembled WGS sequence"/>
</dbReference>
<reference evidence="3 4" key="1">
    <citation type="submission" date="2019-12" db="EMBL/GenBank/DDBJ databases">
        <title>Whole-genome sequencing of Allorhizobium vitis.</title>
        <authorList>
            <person name="Gan H.M."/>
            <person name="Szegedi E."/>
            <person name="Burr T."/>
            <person name="Savka M.A."/>
        </authorList>
    </citation>
    <scope>NUCLEOTIDE SEQUENCE [LARGE SCALE GENOMIC DNA]</scope>
    <source>
        <strain evidence="3 4">CG415</strain>
    </source>
</reference>
<dbReference type="InterPro" id="IPR009081">
    <property type="entry name" value="PP-bd_ACP"/>
</dbReference>
<dbReference type="AlphaFoldDB" id="A0A6I4G8J7"/>
<evidence type="ECO:0000313" key="4">
    <source>
        <dbReference type="Proteomes" id="UP000440716"/>
    </source>
</evidence>
<organism evidence="3 4">
    <name type="scientific">Agrobacterium vitis</name>
    <name type="common">Rhizobium vitis</name>
    <dbReference type="NCBI Taxonomy" id="373"/>
    <lineage>
        <taxon>Bacteria</taxon>
        <taxon>Pseudomonadati</taxon>
        <taxon>Pseudomonadota</taxon>
        <taxon>Alphaproteobacteria</taxon>
        <taxon>Hyphomicrobiales</taxon>
        <taxon>Rhizobiaceae</taxon>
        <taxon>Rhizobium/Agrobacterium group</taxon>
        <taxon>Agrobacterium</taxon>
    </lineage>
</organism>
<accession>A0A6I4G8J7</accession>
<proteinExistence type="predicted"/>
<dbReference type="InterPro" id="IPR036736">
    <property type="entry name" value="ACP-like_sf"/>
</dbReference>
<dbReference type="RefSeq" id="WP_156538389.1">
    <property type="nucleotide sequence ID" value="NZ_JACXXJ020000004.1"/>
</dbReference>
<dbReference type="Proteomes" id="UP000655037">
    <property type="component" value="Unassembled WGS sequence"/>
</dbReference>
<dbReference type="PROSITE" id="PS50075">
    <property type="entry name" value="CARRIER"/>
    <property type="match status" value="1"/>
</dbReference>
<dbReference type="Gene3D" id="1.10.1200.10">
    <property type="entry name" value="ACP-like"/>
    <property type="match status" value="1"/>
</dbReference>
<dbReference type="Pfam" id="PF00550">
    <property type="entry name" value="PP-binding"/>
    <property type="match status" value="1"/>
</dbReference>
<geneLocation type="plasmid" evidence="2">
    <name>unnamed3</name>
</geneLocation>
<reference evidence="2" key="2">
    <citation type="submission" date="2020-11" db="EMBL/GenBank/DDBJ databases">
        <title>Agrobacterium vitis strain K377 genome.</title>
        <authorList>
            <person name="Xi H."/>
        </authorList>
    </citation>
    <scope>NUCLEOTIDE SEQUENCE</scope>
    <source>
        <strain evidence="2">K377</strain>
        <plasmid evidence="2">unnamed3</plasmid>
    </source>
</reference>
<protein>
    <submittedName>
        <fullName evidence="3">Phosphopantetheine-binding protein</fullName>
    </submittedName>
</protein>
<keyword evidence="2" id="KW-0614">Plasmid</keyword>
<dbReference type="SUPFAM" id="SSF47336">
    <property type="entry name" value="ACP-like"/>
    <property type="match status" value="1"/>
</dbReference>
<evidence type="ECO:0000313" key="2">
    <source>
        <dbReference type="EMBL" id="MBF2714352.1"/>
    </source>
</evidence>